<evidence type="ECO:0000256" key="3">
    <source>
        <dbReference type="ARBA" id="ARBA00022989"/>
    </source>
</evidence>
<keyword evidence="2 6" id="KW-0812">Transmembrane</keyword>
<evidence type="ECO:0008006" key="9">
    <source>
        <dbReference type="Google" id="ProtNLM"/>
    </source>
</evidence>
<dbReference type="AlphaFoldDB" id="A0A3M6UJQ7"/>
<dbReference type="OMA" id="QNENMTM"/>
<evidence type="ECO:0000256" key="6">
    <source>
        <dbReference type="SAM" id="Phobius"/>
    </source>
</evidence>
<gene>
    <name evidence="7" type="ORF">pdam_00022366</name>
</gene>
<dbReference type="PROSITE" id="PS51257">
    <property type="entry name" value="PROKAR_LIPOPROTEIN"/>
    <property type="match status" value="1"/>
</dbReference>
<feature type="transmembrane region" description="Helical" evidence="6">
    <location>
        <begin position="96"/>
        <end position="120"/>
    </location>
</feature>
<accession>A0A3M6UJQ7</accession>
<proteinExistence type="inferred from homology"/>
<name>A0A3M6UJQ7_POCDA</name>
<organism evidence="7 8">
    <name type="scientific">Pocillopora damicornis</name>
    <name type="common">Cauliflower coral</name>
    <name type="synonym">Millepora damicornis</name>
    <dbReference type="NCBI Taxonomy" id="46731"/>
    <lineage>
        <taxon>Eukaryota</taxon>
        <taxon>Metazoa</taxon>
        <taxon>Cnidaria</taxon>
        <taxon>Anthozoa</taxon>
        <taxon>Hexacorallia</taxon>
        <taxon>Scleractinia</taxon>
        <taxon>Astrocoeniina</taxon>
        <taxon>Pocilloporidae</taxon>
        <taxon>Pocillopora</taxon>
    </lineage>
</organism>
<dbReference type="InterPro" id="IPR029673">
    <property type="entry name" value="TMEM179"/>
</dbReference>
<evidence type="ECO:0000313" key="8">
    <source>
        <dbReference type="Proteomes" id="UP000275408"/>
    </source>
</evidence>
<dbReference type="PANTHER" id="PTHR31872:SF4">
    <property type="entry name" value="TRANSMEMBRANE PROTEIN 179"/>
    <property type="match status" value="1"/>
</dbReference>
<keyword evidence="4 6" id="KW-0472">Membrane</keyword>
<keyword evidence="8" id="KW-1185">Reference proteome</keyword>
<dbReference type="InterPro" id="IPR059010">
    <property type="entry name" value="TMEM179-179B"/>
</dbReference>
<comment type="subcellular location">
    <subcellularLocation>
        <location evidence="1">Membrane</location>
        <topology evidence="1">Multi-pass membrane protein</topology>
    </subcellularLocation>
</comment>
<dbReference type="PANTHER" id="PTHR31872">
    <property type="entry name" value="TRANSMEMBRANE PROTEIN 179"/>
    <property type="match status" value="1"/>
</dbReference>
<dbReference type="OrthoDB" id="5960873at2759"/>
<evidence type="ECO:0000256" key="5">
    <source>
        <dbReference type="ARBA" id="ARBA00093776"/>
    </source>
</evidence>
<feature type="transmembrane region" description="Helical" evidence="6">
    <location>
        <begin position="62"/>
        <end position="84"/>
    </location>
</feature>
<keyword evidence="3 6" id="KW-1133">Transmembrane helix</keyword>
<feature type="transmembrane region" description="Helical" evidence="6">
    <location>
        <begin position="157"/>
        <end position="181"/>
    </location>
</feature>
<reference evidence="7 8" key="1">
    <citation type="journal article" date="2018" name="Sci. Rep.">
        <title>Comparative analysis of the Pocillopora damicornis genome highlights role of immune system in coral evolution.</title>
        <authorList>
            <person name="Cunning R."/>
            <person name="Bay R.A."/>
            <person name="Gillette P."/>
            <person name="Baker A.C."/>
            <person name="Traylor-Knowles N."/>
        </authorList>
    </citation>
    <scope>NUCLEOTIDE SEQUENCE [LARGE SCALE GENOMIC DNA]</scope>
    <source>
        <strain evidence="7">RSMAS</strain>
        <tissue evidence="7">Whole animal</tissue>
    </source>
</reference>
<sequence length="228" mass="26236">MQRAERFEIFFYIVALAAGCCISVLLKLNETNFNGDCLLFGKLDILTNNIFMGNQAYCNFTFYSSLTNAILAILLGFGQCCCSVHTYNWSVVYFKFMAIILAAIAWINCLVCTIFIVTGFNKWCNSVTNNGNIERCKNAERWDWTVYRPVGIDGRNFYTHLFIAEVASYSALGIWFIITVFSGRNFKKSLFEMKASEYYLTDERMTYSSPIQEIPFYEVTSDRGSRYL</sequence>
<comment type="similarity">
    <text evidence="5">Belongs to the TMEM179 family.</text>
</comment>
<evidence type="ECO:0000313" key="7">
    <source>
        <dbReference type="EMBL" id="RMX53855.1"/>
    </source>
</evidence>
<dbReference type="Proteomes" id="UP000275408">
    <property type="component" value="Unassembled WGS sequence"/>
</dbReference>
<evidence type="ECO:0000256" key="4">
    <source>
        <dbReference type="ARBA" id="ARBA00023136"/>
    </source>
</evidence>
<protein>
    <recommendedName>
        <fullName evidence="9">MARVEL domain-containing protein</fullName>
    </recommendedName>
</protein>
<feature type="transmembrane region" description="Helical" evidence="6">
    <location>
        <begin position="9"/>
        <end position="26"/>
    </location>
</feature>
<dbReference type="Pfam" id="PF26158">
    <property type="entry name" value="Claudin_TMEM179-179B"/>
    <property type="match status" value="1"/>
</dbReference>
<comment type="caution">
    <text evidence="7">The sequence shown here is derived from an EMBL/GenBank/DDBJ whole genome shotgun (WGS) entry which is preliminary data.</text>
</comment>
<evidence type="ECO:0000256" key="2">
    <source>
        <dbReference type="ARBA" id="ARBA00022692"/>
    </source>
</evidence>
<dbReference type="STRING" id="46731.A0A3M6UJQ7"/>
<evidence type="ECO:0000256" key="1">
    <source>
        <dbReference type="ARBA" id="ARBA00004141"/>
    </source>
</evidence>
<dbReference type="EMBL" id="RCHS01001410">
    <property type="protein sequence ID" value="RMX53855.1"/>
    <property type="molecule type" value="Genomic_DNA"/>
</dbReference>